<dbReference type="Gene3D" id="3.30.470.20">
    <property type="entry name" value="ATP-grasp fold, B domain"/>
    <property type="match status" value="1"/>
</dbReference>
<gene>
    <name evidence="5" type="ORF">SK854_32825</name>
</gene>
<dbReference type="PANTHER" id="PTHR43585">
    <property type="entry name" value="FUMIPYRROLE BIOSYNTHESIS PROTEIN C"/>
    <property type="match status" value="1"/>
</dbReference>
<dbReference type="InterPro" id="IPR052032">
    <property type="entry name" value="ATP-dep_AA_Ligase"/>
</dbReference>
<dbReference type="SUPFAM" id="SSF56059">
    <property type="entry name" value="Glutathione synthetase ATP-binding domain-like"/>
    <property type="match status" value="1"/>
</dbReference>
<sequence>MAEHARVWLLRDAEPTWEKLYIAGCTVVDTHDSAAVVEAATRLADRVTVDGVLCSDEARSVPSAHAAAALGLPTTGAEVVGRSQKPDVVRDALAAAGVPCVAEAERRADDLTLDLTFDIACVDGEPFPLFVSRQIDAVFPELTGSGHVVDSTFADEEMTALAVAAQRAVGVRYGVTHTRVRRTARGPKVVSVHWGLSGDLVPYAASIAAGVNPGRVLVQVARGIRPDPIPVRARRVAAVRFLTAQADTAPGLVHADETRLPSSVDVAEAFPAPDRRSTGPGGGTRSLRYAYSVVVDDTVEGCARALTAAEKAFMPRSKGEFRDGTTGVPDAPVLPDASVGPVR</sequence>
<keyword evidence="1" id="KW-0436">Ligase</keyword>
<proteinExistence type="predicted"/>
<keyword evidence="3" id="KW-0067">ATP-binding</keyword>
<feature type="region of interest" description="Disordered" evidence="4">
    <location>
        <begin position="318"/>
        <end position="343"/>
    </location>
</feature>
<comment type="caution">
    <text evidence="5">The sequence shown here is derived from an EMBL/GenBank/DDBJ whole genome shotgun (WGS) entry which is preliminary data.</text>
</comment>
<evidence type="ECO:0000256" key="3">
    <source>
        <dbReference type="ARBA" id="ARBA00022840"/>
    </source>
</evidence>
<organism evidence="5 6">
    <name type="scientific">Lentzea sokolovensis</name>
    <dbReference type="NCBI Taxonomy" id="3095429"/>
    <lineage>
        <taxon>Bacteria</taxon>
        <taxon>Bacillati</taxon>
        <taxon>Actinomycetota</taxon>
        <taxon>Actinomycetes</taxon>
        <taxon>Pseudonocardiales</taxon>
        <taxon>Pseudonocardiaceae</taxon>
        <taxon>Lentzea</taxon>
    </lineage>
</organism>
<keyword evidence="6" id="KW-1185">Reference proteome</keyword>
<keyword evidence="2" id="KW-0547">Nucleotide-binding</keyword>
<evidence type="ECO:0000313" key="5">
    <source>
        <dbReference type="EMBL" id="MDX8146939.1"/>
    </source>
</evidence>
<evidence type="ECO:0000256" key="2">
    <source>
        <dbReference type="ARBA" id="ARBA00022741"/>
    </source>
</evidence>
<reference evidence="5 6" key="1">
    <citation type="submission" date="2023-11" db="EMBL/GenBank/DDBJ databases">
        <title>Lentzea sokolovensis, sp. nov., Lentzea kristufkii, sp. nov., and Lentzea miocenensis, sp. nov., rare actinobacteria from Sokolov Coal Basin, Miocene lacustrine sediment, Czech Republic.</title>
        <authorList>
            <person name="Lara A."/>
            <person name="Kotroba L."/>
            <person name="Nouioui I."/>
            <person name="Neumann-Schaal M."/>
            <person name="Mast Y."/>
            <person name="Chronakova A."/>
        </authorList>
    </citation>
    <scope>NUCLEOTIDE SEQUENCE [LARGE SCALE GENOMIC DNA]</scope>
    <source>
        <strain evidence="5 6">BCCO 10_0061</strain>
    </source>
</reference>
<dbReference type="EMBL" id="JAXAVU010000013">
    <property type="protein sequence ID" value="MDX8146939.1"/>
    <property type="molecule type" value="Genomic_DNA"/>
</dbReference>
<accession>A0ABU4V5L5</accession>
<dbReference type="Proteomes" id="UP001285352">
    <property type="component" value="Unassembled WGS sequence"/>
</dbReference>
<evidence type="ECO:0000313" key="6">
    <source>
        <dbReference type="Proteomes" id="UP001285352"/>
    </source>
</evidence>
<protein>
    <recommendedName>
        <fullName evidence="7">ATP-grasp domain-containing protein</fullName>
    </recommendedName>
</protein>
<evidence type="ECO:0000256" key="4">
    <source>
        <dbReference type="SAM" id="MobiDB-lite"/>
    </source>
</evidence>
<evidence type="ECO:0008006" key="7">
    <source>
        <dbReference type="Google" id="ProtNLM"/>
    </source>
</evidence>
<name>A0ABU4V5L5_9PSEU</name>
<evidence type="ECO:0000256" key="1">
    <source>
        <dbReference type="ARBA" id="ARBA00022598"/>
    </source>
</evidence>
<dbReference type="PANTHER" id="PTHR43585:SF2">
    <property type="entry name" value="ATP-GRASP ENZYME FSQD"/>
    <property type="match status" value="1"/>
</dbReference>
<dbReference type="RefSeq" id="WP_319979012.1">
    <property type="nucleotide sequence ID" value="NZ_JAXAVU010000013.1"/>
</dbReference>